<comment type="caution">
    <text evidence="5">The sequence shown here is derived from an EMBL/GenBank/DDBJ whole genome shotgun (WGS) entry which is preliminary data.</text>
</comment>
<keyword evidence="3" id="KW-0732">Signal</keyword>
<dbReference type="GO" id="GO:0004557">
    <property type="term" value="F:alpha-galactosidase activity"/>
    <property type="evidence" value="ECO:0007669"/>
    <property type="project" value="UniProtKB-EC"/>
</dbReference>
<dbReference type="SUPFAM" id="SSF51445">
    <property type="entry name" value="(Trans)glycosidases"/>
    <property type="match status" value="1"/>
</dbReference>
<dbReference type="OrthoDB" id="2108802at2759"/>
<comment type="catalytic activity">
    <reaction evidence="1">
        <text>Hydrolysis of terminal, non-reducing alpha-D-galactose residues in alpha-D-galactosides, including galactose oligosaccharides, galactomannans and galactolipids.</text>
        <dbReference type="EC" id="3.2.1.22"/>
    </reaction>
</comment>
<dbReference type="EMBL" id="JAGMUV010000001">
    <property type="protein sequence ID" value="KAH7176831.1"/>
    <property type="molecule type" value="Genomic_DNA"/>
</dbReference>
<evidence type="ECO:0000256" key="3">
    <source>
        <dbReference type="SAM" id="SignalP"/>
    </source>
</evidence>
<dbReference type="Pfam" id="PF03537">
    <property type="entry name" value="Glyco_hydro_114"/>
    <property type="match status" value="1"/>
</dbReference>
<feature type="domain" description="Glycoside-hydrolase family GH114 TIM-barrel" evidence="4">
    <location>
        <begin position="57"/>
        <end position="291"/>
    </location>
</feature>
<name>A0A9P9JJL8_9HYPO</name>
<dbReference type="PANTHER" id="PTHR35273">
    <property type="entry name" value="ALPHA-1,4 POLYGALACTOSAMINIDASE, PUTATIVE (AFU_ORTHOLOGUE AFUA_3G07890)-RELATED"/>
    <property type="match status" value="1"/>
</dbReference>
<evidence type="ECO:0000256" key="1">
    <source>
        <dbReference type="ARBA" id="ARBA00001255"/>
    </source>
</evidence>
<dbReference type="EC" id="3.2.1.22" evidence="2"/>
<organism evidence="5 6">
    <name type="scientific">Dactylonectria macrodidyma</name>
    <dbReference type="NCBI Taxonomy" id="307937"/>
    <lineage>
        <taxon>Eukaryota</taxon>
        <taxon>Fungi</taxon>
        <taxon>Dikarya</taxon>
        <taxon>Ascomycota</taxon>
        <taxon>Pezizomycotina</taxon>
        <taxon>Sordariomycetes</taxon>
        <taxon>Hypocreomycetidae</taxon>
        <taxon>Hypocreales</taxon>
        <taxon>Nectriaceae</taxon>
        <taxon>Dactylonectria</taxon>
    </lineage>
</organism>
<accession>A0A9P9JJL8</accession>
<keyword evidence="5" id="KW-0378">Hydrolase</keyword>
<keyword evidence="6" id="KW-1185">Reference proteome</keyword>
<dbReference type="AlphaFoldDB" id="A0A9P9JJL8"/>
<sequence length="307" mass="33633">MEATSARKSWLSWKTLAIVGLRIAAASPLRGSPNSVAVAGRAQARATTKWKPVIGDSWQIVLQNAIKVGKSGPTPDVKVWSIDLYDNDVSTFNALHASGKKIICYFSAGSWENWRDDAGSFPSAAKGKNLDGWAGEKWLDTRSTAVRNIMKKRIAYASQKGCDGIDPDNVDGYENDTGFKLTKANGIDYIKFLSSVAATYKLSIGLKNSVDIVKQTLPYVDFATVEQCGEYSECQGYAPFIKAGKAVFQIEYPDDPASMSRSDFESLCPQDSSSSNYGFTTVIKKMNLDGWVQYCGTSKTYTTSTYR</sequence>
<dbReference type="InterPro" id="IPR004352">
    <property type="entry name" value="GH114_TIM-barrel"/>
</dbReference>
<gene>
    <name evidence="5" type="ORF">EDB81DRAFT_675806</name>
</gene>
<evidence type="ECO:0000259" key="4">
    <source>
        <dbReference type="Pfam" id="PF03537"/>
    </source>
</evidence>
<evidence type="ECO:0000313" key="6">
    <source>
        <dbReference type="Proteomes" id="UP000738349"/>
    </source>
</evidence>
<evidence type="ECO:0000256" key="2">
    <source>
        <dbReference type="ARBA" id="ARBA00012755"/>
    </source>
</evidence>
<dbReference type="Gene3D" id="3.20.20.70">
    <property type="entry name" value="Aldolase class I"/>
    <property type="match status" value="1"/>
</dbReference>
<dbReference type="PANTHER" id="PTHR35273:SF2">
    <property type="entry name" value="ALPHA-GALACTOSIDASE"/>
    <property type="match status" value="1"/>
</dbReference>
<protein>
    <recommendedName>
        <fullName evidence="2">alpha-galactosidase</fullName>
        <ecNumber evidence="2">3.2.1.22</ecNumber>
    </recommendedName>
</protein>
<dbReference type="Proteomes" id="UP000738349">
    <property type="component" value="Unassembled WGS sequence"/>
</dbReference>
<reference evidence="5" key="1">
    <citation type="journal article" date="2021" name="Nat. Commun.">
        <title>Genetic determinants of endophytism in the Arabidopsis root mycobiome.</title>
        <authorList>
            <person name="Mesny F."/>
            <person name="Miyauchi S."/>
            <person name="Thiergart T."/>
            <person name="Pickel B."/>
            <person name="Atanasova L."/>
            <person name="Karlsson M."/>
            <person name="Huettel B."/>
            <person name="Barry K.W."/>
            <person name="Haridas S."/>
            <person name="Chen C."/>
            <person name="Bauer D."/>
            <person name="Andreopoulos W."/>
            <person name="Pangilinan J."/>
            <person name="LaButti K."/>
            <person name="Riley R."/>
            <person name="Lipzen A."/>
            <person name="Clum A."/>
            <person name="Drula E."/>
            <person name="Henrissat B."/>
            <person name="Kohler A."/>
            <person name="Grigoriev I.V."/>
            <person name="Martin F.M."/>
            <person name="Hacquard S."/>
        </authorList>
    </citation>
    <scope>NUCLEOTIDE SEQUENCE</scope>
    <source>
        <strain evidence="5">MPI-CAGE-AT-0147</strain>
    </source>
</reference>
<dbReference type="InterPro" id="IPR013785">
    <property type="entry name" value="Aldolase_TIM"/>
</dbReference>
<dbReference type="InterPro" id="IPR017853">
    <property type="entry name" value="GH"/>
</dbReference>
<evidence type="ECO:0000313" key="5">
    <source>
        <dbReference type="EMBL" id="KAH7176831.1"/>
    </source>
</evidence>
<feature type="signal peptide" evidence="3">
    <location>
        <begin position="1"/>
        <end position="26"/>
    </location>
</feature>
<proteinExistence type="predicted"/>
<feature type="chain" id="PRO_5040352826" description="alpha-galactosidase" evidence="3">
    <location>
        <begin position="27"/>
        <end position="307"/>
    </location>
</feature>